<organism evidence="2 3">
    <name type="scientific">Gluconacetobacter sacchari DSM 12717</name>
    <dbReference type="NCBI Taxonomy" id="1307940"/>
    <lineage>
        <taxon>Bacteria</taxon>
        <taxon>Pseudomonadati</taxon>
        <taxon>Pseudomonadota</taxon>
        <taxon>Alphaproteobacteria</taxon>
        <taxon>Acetobacterales</taxon>
        <taxon>Acetobacteraceae</taxon>
        <taxon>Gluconacetobacter</taxon>
    </lineage>
</organism>
<dbReference type="RefSeq" id="WP_264812606.1">
    <property type="nucleotide sequence ID" value="NZ_BAQP01000167.1"/>
</dbReference>
<keyword evidence="3" id="KW-1185">Reference proteome</keyword>
<evidence type="ECO:0000259" key="1">
    <source>
        <dbReference type="Pfam" id="PF02601"/>
    </source>
</evidence>
<dbReference type="Pfam" id="PF02601">
    <property type="entry name" value="Exonuc_VII_L"/>
    <property type="match status" value="1"/>
</dbReference>
<proteinExistence type="predicted"/>
<gene>
    <name evidence="2" type="ORF">AA12717_2233</name>
</gene>
<dbReference type="PANTHER" id="PTHR30008">
    <property type="entry name" value="EXODEOXYRIBONUCLEASE 7 LARGE SUBUNIT"/>
    <property type="match status" value="1"/>
</dbReference>
<accession>A0ABQ0P7W4</accession>
<reference evidence="2" key="1">
    <citation type="submission" date="2013-04" db="EMBL/GenBank/DDBJ databases">
        <title>The genome sequencing project of 58 acetic acid bacteria.</title>
        <authorList>
            <person name="Okamoto-Kainuma A."/>
            <person name="Ishikawa M."/>
            <person name="Umino S."/>
            <person name="Koizumi Y."/>
            <person name="Shiwa Y."/>
            <person name="Yoshikawa H."/>
            <person name="Matsutani M."/>
            <person name="Matsushita K."/>
        </authorList>
    </citation>
    <scope>NUCLEOTIDE SEQUENCE</scope>
    <source>
        <strain evidence="2">DSM 12717</strain>
    </source>
</reference>
<protein>
    <submittedName>
        <fullName evidence="2">Exodeoxyribonuclease VII large subunit</fullName>
    </submittedName>
</protein>
<evidence type="ECO:0000313" key="3">
    <source>
        <dbReference type="Proteomes" id="UP001060895"/>
    </source>
</evidence>
<dbReference type="InterPro" id="IPR020579">
    <property type="entry name" value="Exonuc_VII_lsu_C"/>
</dbReference>
<comment type="caution">
    <text evidence="2">The sequence shown here is derived from an EMBL/GenBank/DDBJ whole genome shotgun (WGS) entry which is preliminary data.</text>
</comment>
<feature type="domain" description="Exonuclease VII large subunit C-terminal" evidence="1">
    <location>
        <begin position="174"/>
        <end position="305"/>
    </location>
</feature>
<evidence type="ECO:0000313" key="2">
    <source>
        <dbReference type="EMBL" id="GBQ26010.1"/>
    </source>
</evidence>
<sequence>MVAMDTQIPASADMKSGEHAPILRPAQVERLFADGLNEITARICGWAFPVTIVGVLGRYSDRAPKSPRYYQVPIEDIADGSTIQMDIDKAVMDGSGIESGDQVRVVGRIGANLFRGEISLRVNALAIAFDGDLSVDRRRQERPVLDLLRRLPRNRHAFPEQPDPTLTLIHSAASEARVADDFLTALQDRVSAARRVMVPVAMNDPARIASAIREAGTAIVAVVRGGGAASDFLVFDHPDVLEALAHCRGHRVLGLGHSADTTLAELVVDHAAITPSAAGQYVGDYIMKIRAARFREQREAEQRRMDSMASSGSGSSGSAGLALPDWLKEHTTLKLLGLGVLLGLVLARLL</sequence>
<dbReference type="EMBL" id="BAQP01000167">
    <property type="protein sequence ID" value="GBQ26010.1"/>
    <property type="molecule type" value="Genomic_DNA"/>
</dbReference>
<dbReference type="PANTHER" id="PTHR30008:SF0">
    <property type="entry name" value="EXODEOXYRIBONUCLEASE 7 LARGE SUBUNIT"/>
    <property type="match status" value="1"/>
</dbReference>
<name>A0ABQ0P7W4_9PROT</name>
<dbReference type="InterPro" id="IPR003753">
    <property type="entry name" value="Exonuc_VII_L"/>
</dbReference>
<dbReference type="Proteomes" id="UP001060895">
    <property type="component" value="Unassembled WGS sequence"/>
</dbReference>